<evidence type="ECO:0000313" key="2">
    <source>
        <dbReference type="EMBL" id="MBB2989111.1"/>
    </source>
</evidence>
<gene>
    <name evidence="2" type="ORF">FHR72_000568</name>
</gene>
<feature type="chain" id="PRO_5039159231" description="Copper chaperone PCu(A)C" evidence="1">
    <location>
        <begin position="19"/>
        <end position="172"/>
    </location>
</feature>
<organism evidence="2 3">
    <name type="scientific">Mycolicibacterium iranicum</name>
    <name type="common">Mycobacterium iranicum</name>
    <dbReference type="NCBI Taxonomy" id="912594"/>
    <lineage>
        <taxon>Bacteria</taxon>
        <taxon>Bacillati</taxon>
        <taxon>Actinomycetota</taxon>
        <taxon>Actinomycetes</taxon>
        <taxon>Mycobacteriales</taxon>
        <taxon>Mycobacteriaceae</taxon>
        <taxon>Mycolicibacterium</taxon>
    </lineage>
</organism>
<dbReference type="InterPro" id="IPR036182">
    <property type="entry name" value="PCuAC_sf"/>
</dbReference>
<dbReference type="EMBL" id="JACHVU010000001">
    <property type="protein sequence ID" value="MBB2989111.1"/>
    <property type="molecule type" value="Genomic_DNA"/>
</dbReference>
<evidence type="ECO:0008006" key="4">
    <source>
        <dbReference type="Google" id="ProtNLM"/>
    </source>
</evidence>
<dbReference type="Proteomes" id="UP000550501">
    <property type="component" value="Unassembled WGS sequence"/>
</dbReference>
<comment type="caution">
    <text evidence="2">The sequence shown here is derived from an EMBL/GenBank/DDBJ whole genome shotgun (WGS) entry which is preliminary data.</text>
</comment>
<feature type="signal peptide" evidence="1">
    <location>
        <begin position="1"/>
        <end position="18"/>
    </location>
</feature>
<name>A0A839Q933_MYCIR</name>
<dbReference type="Gene3D" id="2.60.40.1890">
    <property type="entry name" value="PCu(A)C copper chaperone"/>
    <property type="match status" value="1"/>
</dbReference>
<reference evidence="2 3" key="1">
    <citation type="submission" date="2020-08" db="EMBL/GenBank/DDBJ databases">
        <title>The Agave Microbiome: Exploring the role of microbial communities in plant adaptations to desert environments.</title>
        <authorList>
            <person name="Partida-Martinez L.P."/>
        </authorList>
    </citation>
    <scope>NUCLEOTIDE SEQUENCE [LARGE SCALE GENOMIC DNA]</scope>
    <source>
        <strain evidence="2 3">AT2.18</strain>
    </source>
</reference>
<protein>
    <recommendedName>
        <fullName evidence="4">Copper chaperone PCu(A)C</fullName>
    </recommendedName>
</protein>
<sequence>MQHTSLYRYIAPVPLALAAVVPIAGCDDTSPSGSSNRGSGSLTEGTTVENAFIVPSFLPGHCAIQLDAGAAMRFTVTNGHPAEVEHLSGLSTDATPAASIPVAVDIPPKSTVGVGQPSAGPEDAGGSLPAVRLSSLDPQLRPGMSAEVTFHFERAGEITMRVPVEACPTQQR</sequence>
<proteinExistence type="predicted"/>
<dbReference type="RefSeq" id="WP_183466371.1">
    <property type="nucleotide sequence ID" value="NZ_JACHVU010000001.1"/>
</dbReference>
<accession>A0A839Q933</accession>
<evidence type="ECO:0000256" key="1">
    <source>
        <dbReference type="SAM" id="SignalP"/>
    </source>
</evidence>
<keyword evidence="3" id="KW-1185">Reference proteome</keyword>
<dbReference type="AlphaFoldDB" id="A0A839Q933"/>
<keyword evidence="1" id="KW-0732">Signal</keyword>
<evidence type="ECO:0000313" key="3">
    <source>
        <dbReference type="Proteomes" id="UP000550501"/>
    </source>
</evidence>